<dbReference type="PATRIC" id="fig|186479.3.peg.3338"/>
<dbReference type="EMBL" id="LJCR01000019">
    <property type="protein sequence ID" value="KPV54735.1"/>
    <property type="molecule type" value="Genomic_DNA"/>
</dbReference>
<dbReference type="InterPro" id="IPR038063">
    <property type="entry name" value="Transpep_catalytic_dom"/>
</dbReference>
<evidence type="ECO:0000259" key="7">
    <source>
        <dbReference type="PROSITE" id="PS52029"/>
    </source>
</evidence>
<sequence length="343" mass="38674">MVSTALGPLDPSRLPKAQTLFFPQTGHHLSNRAGFLDFWRGNGQMLIFGYPITEEIIEDRRIVQYFERARFEYHPDLASGKAQVRIGLLGRELIADRQLPVVPDPQNGSRYFPETGHTLTGEFRAYWERRGGLEIFGYPISEELNEDGMVVQYFERTRLEYNPNDMGAFYRGMEAFNGIQLHTLHEVVVSDLGRRAAAARGIRMAPVTQLIGARVWSPSLWARRIEVSLAEQWLTAYEDNLAVYRAPVATGRDGFNTPTGSFAIYMKLPVQTMTGDASGESWYVPDVPWVQYVVGGVALHGTYWHDKFGTGYRLSHGCINLGMDDAEWLYSWADIGTPVAIGN</sequence>
<evidence type="ECO:0000256" key="2">
    <source>
        <dbReference type="ARBA" id="ARBA00022679"/>
    </source>
</evidence>
<evidence type="ECO:0000313" key="9">
    <source>
        <dbReference type="Proteomes" id="UP000050509"/>
    </source>
</evidence>
<dbReference type="GO" id="GO:0005576">
    <property type="term" value="C:extracellular region"/>
    <property type="evidence" value="ECO:0007669"/>
    <property type="project" value="TreeGrafter"/>
</dbReference>
<evidence type="ECO:0000313" key="8">
    <source>
        <dbReference type="EMBL" id="KPV54735.1"/>
    </source>
</evidence>
<gene>
    <name evidence="8" type="ORF">SE17_01855</name>
</gene>
<dbReference type="SUPFAM" id="SSF141523">
    <property type="entry name" value="L,D-transpeptidase catalytic domain-like"/>
    <property type="match status" value="1"/>
</dbReference>
<dbReference type="PANTHER" id="PTHR30582:SF2">
    <property type="entry name" value="L,D-TRANSPEPTIDASE YCIB-RELATED"/>
    <property type="match status" value="1"/>
</dbReference>
<dbReference type="PROSITE" id="PS52029">
    <property type="entry name" value="LD_TPASE"/>
    <property type="match status" value="1"/>
</dbReference>
<protein>
    <recommendedName>
        <fullName evidence="7">L,D-TPase catalytic domain-containing protein</fullName>
    </recommendedName>
</protein>
<comment type="pathway">
    <text evidence="1 6">Cell wall biogenesis; peptidoglycan biosynthesis.</text>
</comment>
<feature type="active site" description="Nucleophile" evidence="6">
    <location>
        <position position="318"/>
    </location>
</feature>
<organism evidence="8 9">
    <name type="scientific">Kouleothrix aurantiaca</name>
    <dbReference type="NCBI Taxonomy" id="186479"/>
    <lineage>
        <taxon>Bacteria</taxon>
        <taxon>Bacillati</taxon>
        <taxon>Chloroflexota</taxon>
        <taxon>Chloroflexia</taxon>
        <taxon>Chloroflexales</taxon>
        <taxon>Roseiflexineae</taxon>
        <taxon>Roseiflexaceae</taxon>
        <taxon>Kouleothrix</taxon>
    </lineage>
</organism>
<dbReference type="AlphaFoldDB" id="A0A0P9DMS8"/>
<dbReference type="GO" id="GO:0018104">
    <property type="term" value="P:peptidoglycan-protein cross-linking"/>
    <property type="evidence" value="ECO:0007669"/>
    <property type="project" value="TreeGrafter"/>
</dbReference>
<dbReference type="GO" id="GO:0016740">
    <property type="term" value="F:transferase activity"/>
    <property type="evidence" value="ECO:0007669"/>
    <property type="project" value="UniProtKB-KW"/>
</dbReference>
<dbReference type="CDD" id="cd16913">
    <property type="entry name" value="YkuD_like"/>
    <property type="match status" value="1"/>
</dbReference>
<keyword evidence="5 6" id="KW-0961">Cell wall biogenesis/degradation</keyword>
<evidence type="ECO:0000256" key="6">
    <source>
        <dbReference type="PROSITE-ProRule" id="PRU01373"/>
    </source>
</evidence>
<dbReference type="UniPathway" id="UPA00219"/>
<keyword evidence="9" id="KW-1185">Reference proteome</keyword>
<accession>A0A0P9DMS8</accession>
<keyword evidence="2" id="KW-0808">Transferase</keyword>
<name>A0A0P9DMS8_9CHLR</name>
<evidence type="ECO:0000256" key="5">
    <source>
        <dbReference type="ARBA" id="ARBA00023316"/>
    </source>
</evidence>
<evidence type="ECO:0000256" key="1">
    <source>
        <dbReference type="ARBA" id="ARBA00004752"/>
    </source>
</evidence>
<comment type="caution">
    <text evidence="8">The sequence shown here is derived from an EMBL/GenBank/DDBJ whole genome shotgun (WGS) entry which is preliminary data.</text>
</comment>
<dbReference type="GO" id="GO:0071555">
    <property type="term" value="P:cell wall organization"/>
    <property type="evidence" value="ECO:0007669"/>
    <property type="project" value="UniProtKB-UniRule"/>
</dbReference>
<feature type="active site" description="Proton donor/acceptor" evidence="6">
    <location>
        <position position="300"/>
    </location>
</feature>
<reference evidence="8 9" key="1">
    <citation type="submission" date="2015-09" db="EMBL/GenBank/DDBJ databases">
        <title>Draft genome sequence of Kouleothrix aurantiaca JCM 19913.</title>
        <authorList>
            <person name="Hemp J."/>
        </authorList>
    </citation>
    <scope>NUCLEOTIDE SEQUENCE [LARGE SCALE GENOMIC DNA]</scope>
    <source>
        <strain evidence="8 9">COM-B</strain>
    </source>
</reference>
<dbReference type="InterPro" id="IPR005490">
    <property type="entry name" value="LD_TPept_cat_dom"/>
</dbReference>
<dbReference type="GO" id="GO:0008360">
    <property type="term" value="P:regulation of cell shape"/>
    <property type="evidence" value="ECO:0007669"/>
    <property type="project" value="UniProtKB-UniRule"/>
</dbReference>
<proteinExistence type="predicted"/>
<dbReference type="FunFam" id="2.40.440.10:FF:000015">
    <property type="entry name" value="ErfK/YbiS/YcfS/YnhG family protein"/>
    <property type="match status" value="1"/>
</dbReference>
<dbReference type="InterPro" id="IPR050979">
    <property type="entry name" value="LD-transpeptidase"/>
</dbReference>
<feature type="domain" description="L,D-TPase catalytic" evidence="7">
    <location>
        <begin position="223"/>
        <end position="342"/>
    </location>
</feature>
<dbReference type="Pfam" id="PF03734">
    <property type="entry name" value="YkuD"/>
    <property type="match status" value="1"/>
</dbReference>
<keyword evidence="4 6" id="KW-0573">Peptidoglycan synthesis</keyword>
<dbReference type="Gene3D" id="2.40.440.10">
    <property type="entry name" value="L,D-transpeptidase catalytic domain-like"/>
    <property type="match status" value="1"/>
</dbReference>
<keyword evidence="3 6" id="KW-0133">Cell shape</keyword>
<dbReference type="PANTHER" id="PTHR30582">
    <property type="entry name" value="L,D-TRANSPEPTIDASE"/>
    <property type="match status" value="1"/>
</dbReference>
<evidence type="ECO:0000256" key="3">
    <source>
        <dbReference type="ARBA" id="ARBA00022960"/>
    </source>
</evidence>
<dbReference type="Proteomes" id="UP000050509">
    <property type="component" value="Unassembled WGS sequence"/>
</dbReference>
<dbReference type="GO" id="GO:0071972">
    <property type="term" value="F:peptidoglycan L,D-transpeptidase activity"/>
    <property type="evidence" value="ECO:0007669"/>
    <property type="project" value="TreeGrafter"/>
</dbReference>
<evidence type="ECO:0000256" key="4">
    <source>
        <dbReference type="ARBA" id="ARBA00022984"/>
    </source>
</evidence>